<sequence length="281" mass="31196">MGPLHELDKQVREEQETLDVLIEQVRPVAEAVLVDYQENVVRGRAVYEIVKKGVVHPWRRIGLLEEHAASEVREDCVVVADGHDPAPVFQYLLSGAYSFLGDLRRRQEAVRELEPVAAMALALQLGHGMEWASEETLLQAAGRLLKDAAVLPRNFFPNVTRRLWGEYTWMLEGDPRQPRFSYVPSPRLSSWSEVAQAYLDARPEIARAIGEQHVDVGQSALAGPEAARRAGVAWSTWRAYASAGTAPAADLIGPARWWPLTVDAWRIATGRLVVGRPDPAG</sequence>
<proteinExistence type="predicted"/>
<comment type="caution">
    <text evidence="1">The sequence shown here is derived from an EMBL/GenBank/DDBJ whole genome shotgun (WGS) entry which is preliminary data.</text>
</comment>
<reference evidence="1 2" key="1">
    <citation type="journal article" date="2019" name="Int. J. Syst. Evol. Microbiol.">
        <title>The Global Catalogue of Microorganisms (GCM) 10K type strain sequencing project: providing services to taxonomists for standard genome sequencing and annotation.</title>
        <authorList>
            <consortium name="The Broad Institute Genomics Platform"/>
            <consortium name="The Broad Institute Genome Sequencing Center for Infectious Disease"/>
            <person name="Wu L."/>
            <person name="Ma J."/>
        </authorList>
    </citation>
    <scope>NUCLEOTIDE SEQUENCE [LARGE SCALE GENOMIC DNA]</scope>
    <source>
        <strain evidence="1 2">JCM 10696</strain>
    </source>
</reference>
<gene>
    <name evidence="1" type="ORF">GCM10009550_76970</name>
</gene>
<evidence type="ECO:0000313" key="1">
    <source>
        <dbReference type="EMBL" id="GAA0969853.1"/>
    </source>
</evidence>
<accession>A0ABN1S186</accession>
<name>A0ABN1S186_9ACTN</name>
<evidence type="ECO:0000313" key="2">
    <source>
        <dbReference type="Proteomes" id="UP001500665"/>
    </source>
</evidence>
<dbReference type="EMBL" id="BAAAHH010000069">
    <property type="protein sequence ID" value="GAA0969853.1"/>
    <property type="molecule type" value="Genomic_DNA"/>
</dbReference>
<dbReference type="Proteomes" id="UP001500665">
    <property type="component" value="Unassembled WGS sequence"/>
</dbReference>
<protein>
    <recommendedName>
        <fullName evidence="3">Immunity protein 49 of polymorphic toxin system</fullName>
    </recommendedName>
</protein>
<organism evidence="1 2">
    <name type="scientific">Actinocorallia libanotica</name>
    <dbReference type="NCBI Taxonomy" id="46162"/>
    <lineage>
        <taxon>Bacteria</taxon>
        <taxon>Bacillati</taxon>
        <taxon>Actinomycetota</taxon>
        <taxon>Actinomycetes</taxon>
        <taxon>Streptosporangiales</taxon>
        <taxon>Thermomonosporaceae</taxon>
        <taxon>Actinocorallia</taxon>
    </lineage>
</organism>
<dbReference type="RefSeq" id="WP_344247675.1">
    <property type="nucleotide sequence ID" value="NZ_BAAAHH010000069.1"/>
</dbReference>
<evidence type="ECO:0008006" key="3">
    <source>
        <dbReference type="Google" id="ProtNLM"/>
    </source>
</evidence>
<keyword evidence="2" id="KW-1185">Reference proteome</keyword>